<comment type="caution">
    <text evidence="8">The sequence shown here is derived from an EMBL/GenBank/DDBJ whole genome shotgun (WGS) entry which is preliminary data.</text>
</comment>
<dbReference type="SUPFAM" id="SSF53335">
    <property type="entry name" value="S-adenosyl-L-methionine-dependent methyltransferases"/>
    <property type="match status" value="1"/>
</dbReference>
<evidence type="ECO:0000259" key="7">
    <source>
        <dbReference type="Pfam" id="PF01555"/>
    </source>
</evidence>
<evidence type="ECO:0000256" key="4">
    <source>
        <dbReference type="ARBA" id="ARBA00022679"/>
    </source>
</evidence>
<evidence type="ECO:0000256" key="5">
    <source>
        <dbReference type="ARBA" id="ARBA00022691"/>
    </source>
</evidence>
<dbReference type="GO" id="GO:0008170">
    <property type="term" value="F:N-methyltransferase activity"/>
    <property type="evidence" value="ECO:0007669"/>
    <property type="project" value="InterPro"/>
</dbReference>
<dbReference type="AlphaFoldDB" id="A0A7Y0AYD2"/>
<keyword evidence="3 8" id="KW-0489">Methyltransferase</keyword>
<evidence type="ECO:0000256" key="3">
    <source>
        <dbReference type="ARBA" id="ARBA00022603"/>
    </source>
</evidence>
<sequence length="599" mass="68651">MSSYEDLSREQLIQLLKKRDRTKKLGLVWERDEIEADNAIDANFVAATIIPELSDRPAPWRNMVIEGDNFDALRWLRMTLAGKVKCIYIDPPYNTGNKDWVYNDHYVEKEDRYRHSMWLDFLYQRLRIARDLLSSDGLILVSISDEQRAKLEMLMDEVFPGMRIGTFVWRTKDSSNDADRNLSSVHEHVLAYGNSDFSFLGFELDDAKYRHDDGDGRGKYSLDPITKAHDYTERENTYYPILDPQSGWWYPCNPDSVWRFATKEKVKEGQKLRSQTIEDLISDRRIHFSASDYVIYDTIDDLLSAIDNRVGPVDGNGRQLLRRGLPDLEFWVGKKIGLGRPSKKAYWNEKGATIKPVSSFVLGTKEAKVENFHELVSEKQGKATGIVTELFGKRVFQNPKPVSLLKSLISASVPNDGLILDFFAGSGTTAHAVMELNAEDGGTRRFILVSSTEATSDEPDKNLCQDITAERIRRLNKSEDPKFAELAAEFAYLRCEGIEFEDLDHDLRPAQVWTALEVLHDLPLTHYCAGPWQEHTTDELTLIFADRVNSDLIEHLKEIARERVNAFVYAWAPGQITQQIGQALDVRSVREELIGRFRQ</sequence>
<dbReference type="InterPro" id="IPR002052">
    <property type="entry name" value="DNA_methylase_N6_adenine_CS"/>
</dbReference>
<evidence type="ECO:0000256" key="2">
    <source>
        <dbReference type="ARBA" id="ARBA00011900"/>
    </source>
</evidence>
<protein>
    <recommendedName>
        <fullName evidence="2">site-specific DNA-methyltransferase (adenine-specific)</fullName>
        <ecNumber evidence="2">2.1.1.72</ecNumber>
    </recommendedName>
</protein>
<dbReference type="PROSITE" id="PS00092">
    <property type="entry name" value="N6_MTASE"/>
    <property type="match status" value="1"/>
</dbReference>
<comment type="similarity">
    <text evidence="1">Belongs to the N(4)/N(6)-methyltransferase family.</text>
</comment>
<dbReference type="InterPro" id="IPR029063">
    <property type="entry name" value="SAM-dependent_MTases_sf"/>
</dbReference>
<name>A0A7Y0AYD2_9HYPH</name>
<dbReference type="GO" id="GO:0032259">
    <property type="term" value="P:methylation"/>
    <property type="evidence" value="ECO:0007669"/>
    <property type="project" value="UniProtKB-KW"/>
</dbReference>
<dbReference type="PIRSF" id="PIRSF015855">
    <property type="entry name" value="TypeIII_Mtase_mKpnI"/>
    <property type="match status" value="1"/>
</dbReference>
<organism evidence="8 9">
    <name type="scientific">Rhizobium terricola</name>
    <dbReference type="NCBI Taxonomy" id="2728849"/>
    <lineage>
        <taxon>Bacteria</taxon>
        <taxon>Pseudomonadati</taxon>
        <taxon>Pseudomonadota</taxon>
        <taxon>Alphaproteobacteria</taxon>
        <taxon>Hyphomicrobiales</taxon>
        <taxon>Rhizobiaceae</taxon>
        <taxon>Rhizobium/Agrobacterium group</taxon>
        <taxon>Rhizobium</taxon>
    </lineage>
</organism>
<dbReference type="PRINTS" id="PR00506">
    <property type="entry name" value="D21N6MTFRASE"/>
</dbReference>
<keyword evidence="9" id="KW-1185">Reference proteome</keyword>
<dbReference type="InterPro" id="IPR002941">
    <property type="entry name" value="DNA_methylase_N4/N6"/>
</dbReference>
<evidence type="ECO:0000256" key="1">
    <source>
        <dbReference type="ARBA" id="ARBA00006594"/>
    </source>
</evidence>
<dbReference type="GO" id="GO:0009007">
    <property type="term" value="F:site-specific DNA-methyltransferase (adenine-specific) activity"/>
    <property type="evidence" value="ECO:0007669"/>
    <property type="project" value="UniProtKB-EC"/>
</dbReference>
<dbReference type="Gene3D" id="3.40.50.150">
    <property type="entry name" value="Vaccinia Virus protein VP39"/>
    <property type="match status" value="1"/>
</dbReference>
<dbReference type="Pfam" id="PF01555">
    <property type="entry name" value="N6_N4_Mtase"/>
    <property type="match status" value="1"/>
</dbReference>
<evidence type="ECO:0000313" key="9">
    <source>
        <dbReference type="Proteomes" id="UP000541470"/>
    </source>
</evidence>
<dbReference type="GO" id="GO:0003677">
    <property type="term" value="F:DNA binding"/>
    <property type="evidence" value="ECO:0007669"/>
    <property type="project" value="InterPro"/>
</dbReference>
<evidence type="ECO:0000256" key="6">
    <source>
        <dbReference type="ARBA" id="ARBA00047942"/>
    </source>
</evidence>
<dbReference type="InterPro" id="IPR002295">
    <property type="entry name" value="N4/N6-MTase_EcoPI_Mod-like"/>
</dbReference>
<dbReference type="EMBL" id="JABBGK010000003">
    <property type="protein sequence ID" value="NML75647.1"/>
    <property type="molecule type" value="Genomic_DNA"/>
</dbReference>
<accession>A0A7Y0AYD2</accession>
<feature type="domain" description="DNA methylase N-4/N-6" evidence="7">
    <location>
        <begin position="84"/>
        <end position="439"/>
    </location>
</feature>
<dbReference type="RefSeq" id="WP_169593415.1">
    <property type="nucleotide sequence ID" value="NZ_JABBGK010000003.1"/>
</dbReference>
<gene>
    <name evidence="8" type="ORF">HHL25_16065</name>
</gene>
<proteinExistence type="inferred from homology"/>
<dbReference type="Proteomes" id="UP000541470">
    <property type="component" value="Unassembled WGS sequence"/>
</dbReference>
<comment type="catalytic activity">
    <reaction evidence="6">
        <text>a 2'-deoxyadenosine in DNA + S-adenosyl-L-methionine = an N(6)-methyl-2'-deoxyadenosine in DNA + S-adenosyl-L-homocysteine + H(+)</text>
        <dbReference type="Rhea" id="RHEA:15197"/>
        <dbReference type="Rhea" id="RHEA-COMP:12418"/>
        <dbReference type="Rhea" id="RHEA-COMP:12419"/>
        <dbReference type="ChEBI" id="CHEBI:15378"/>
        <dbReference type="ChEBI" id="CHEBI:57856"/>
        <dbReference type="ChEBI" id="CHEBI:59789"/>
        <dbReference type="ChEBI" id="CHEBI:90615"/>
        <dbReference type="ChEBI" id="CHEBI:90616"/>
        <dbReference type="EC" id="2.1.1.72"/>
    </reaction>
</comment>
<reference evidence="8 9" key="1">
    <citation type="submission" date="2020-04" db="EMBL/GenBank/DDBJ databases">
        <title>Rhizobium sp. S-51 isolated from soil.</title>
        <authorList>
            <person name="Dahal R.H."/>
        </authorList>
    </citation>
    <scope>NUCLEOTIDE SEQUENCE [LARGE SCALE GENOMIC DNA]</scope>
    <source>
        <strain evidence="8 9">S-51</strain>
    </source>
</reference>
<keyword evidence="5" id="KW-0949">S-adenosyl-L-methionine</keyword>
<dbReference type="EC" id="2.1.1.72" evidence="2"/>
<evidence type="ECO:0000313" key="8">
    <source>
        <dbReference type="EMBL" id="NML75647.1"/>
    </source>
</evidence>
<keyword evidence="4 8" id="KW-0808">Transferase</keyword>